<proteinExistence type="inferred from homology"/>
<evidence type="ECO:0000256" key="6">
    <source>
        <dbReference type="ARBA" id="ARBA00022771"/>
    </source>
</evidence>
<dbReference type="STRING" id="4081.A0A3Q7HHQ5"/>
<feature type="compositionally biased region" description="Polar residues" evidence="13">
    <location>
        <begin position="1"/>
        <end position="17"/>
    </location>
</feature>
<keyword evidence="10" id="KW-0067">ATP-binding</keyword>
<dbReference type="InterPro" id="IPR041677">
    <property type="entry name" value="DNA2/NAM7_AAA_11"/>
</dbReference>
<dbReference type="GO" id="GO:0008270">
    <property type="term" value="F:zinc ion binding"/>
    <property type="evidence" value="ECO:0007669"/>
    <property type="project" value="UniProtKB-UniRule"/>
</dbReference>
<dbReference type="InterPro" id="IPR040812">
    <property type="entry name" value="UPF1_1B_dom"/>
</dbReference>
<dbReference type="SUPFAM" id="SSF52540">
    <property type="entry name" value="P-loop containing nucleoside triphosphate hydrolases"/>
    <property type="match status" value="1"/>
</dbReference>
<dbReference type="InterPro" id="IPR041679">
    <property type="entry name" value="DNA2/NAM7-like_C"/>
</dbReference>
<keyword evidence="7" id="KW-0378">Hydrolase</keyword>
<dbReference type="InterPro" id="IPR006935">
    <property type="entry name" value="Helicase/UvrB_N"/>
</dbReference>
<dbReference type="InterPro" id="IPR045055">
    <property type="entry name" value="DNA2/NAM7-like"/>
</dbReference>
<dbReference type="GO" id="GO:0000184">
    <property type="term" value="P:nuclear-transcribed mRNA catabolic process, nonsense-mediated decay"/>
    <property type="evidence" value="ECO:0000318"/>
    <property type="project" value="GO_Central"/>
</dbReference>
<dbReference type="OMA" id="QYMQMNG"/>
<accession>A0A3Q7HHQ5</accession>
<dbReference type="AlphaFoldDB" id="A0A3Q7HHQ5"/>
<evidence type="ECO:0000313" key="16">
    <source>
        <dbReference type="EnsemblPlants" id="Solyc08g007110.3.1"/>
    </source>
</evidence>
<dbReference type="EnsemblPlants" id="Solyc08g007110.3.1">
    <property type="protein sequence ID" value="Solyc08g007110.3.1"/>
    <property type="gene ID" value="Solyc08g007110.3"/>
</dbReference>
<evidence type="ECO:0000256" key="11">
    <source>
        <dbReference type="ARBA" id="ARBA00048432"/>
    </source>
</evidence>
<evidence type="ECO:0000256" key="5">
    <source>
        <dbReference type="ARBA" id="ARBA00022741"/>
    </source>
</evidence>
<comment type="caution">
    <text evidence="12">Lacks conserved residue(s) required for the propagation of feature annotation.</text>
</comment>
<dbReference type="Gene3D" id="2.40.30.230">
    <property type="match status" value="1"/>
</dbReference>
<feature type="compositionally biased region" description="Polar residues" evidence="13">
    <location>
        <begin position="41"/>
        <end position="58"/>
    </location>
</feature>
<evidence type="ECO:0000259" key="14">
    <source>
        <dbReference type="PROSITE" id="PS51192"/>
    </source>
</evidence>
<dbReference type="CDD" id="cd21400">
    <property type="entry name" value="ZBD_UPF1-like"/>
    <property type="match status" value="1"/>
</dbReference>
<dbReference type="FunFam" id="3.40.50.300:FF:000097">
    <property type="entry name" value="Regulator of nonsense transcripts 1"/>
    <property type="match status" value="1"/>
</dbReference>
<comment type="catalytic activity">
    <reaction evidence="11">
        <text>ATP + H2O = ADP + phosphate + H(+)</text>
        <dbReference type="Rhea" id="RHEA:13065"/>
        <dbReference type="ChEBI" id="CHEBI:15377"/>
        <dbReference type="ChEBI" id="CHEBI:15378"/>
        <dbReference type="ChEBI" id="CHEBI:30616"/>
        <dbReference type="ChEBI" id="CHEBI:43474"/>
        <dbReference type="ChEBI" id="CHEBI:456216"/>
        <dbReference type="EC" id="3.6.4.12"/>
    </reaction>
    <physiologicalReaction direction="left-to-right" evidence="11">
        <dbReference type="Rhea" id="RHEA:13066"/>
    </physiologicalReaction>
</comment>
<dbReference type="CDD" id="cd18039">
    <property type="entry name" value="DEXXQc_UPF1"/>
    <property type="match status" value="1"/>
</dbReference>
<sequence length="1085" mass="120280">MDSQPNNLYDTASQPDTGNDAYTFLEFNTQGEEFDYPEFQELSQPIRSSAWPTPSDSLVSEVPDRPPSSEASPSTKSRGGGGNSNVSSSSNQASVVDALAAGMSGLNFEETGDDEGFEYGKGDFGVEHACKYCGVTNPACVVRCNVPSCRKWFCNSRGNTSGSHIVNHLDLSLKAHTHYSPGLGRGIYSLSKRQCCASLAAERVGAAEEVDFFWQGRVSDNVVVSFRPWPLPVLSGNLCDEKVRAKHKEVCLHKDSPLGETILECYNCGCRNVFLLGFISAKTESVVVLLCREPCLSVNALKDMNWDLSQWCPLIDDRCFLQWLVKVPSEQEQLRARQISAQQINKVEELWKTNPDATLEDLEKPGVDDEPQPVALKYEDAYQYQNIFAPLIKLEADYDKMMKESQSKDNLTIRWDIGLNKKRVAYFVFPKEDNELRLVPGDELRLRYSGDAAHPAWQSVGHVVKLTAQEEVALELRASQGVPIDVNHGFSVDFVWKSTSFDRMQSAMKTFAVDETSVSGYIYHHLLGHEVEMQMVRNTLPRRFGAPGLPELNASQVFAVKSVLQKPISLIQGPPGTGKTVTSAAIVYHMAKQGQGQVLVCAPSNVAVDQLAEKISATGLKVVRLCAKSREAVSSPVEHLTLHYQVRHLDTSEKSELHKLQQLKDEQGELSSSDEKKYKALKRATEREIAQSADVICCTCVGAGDPRLANFRFRQVLIDESTQATEPECLIPLVLGAKQAVLVGDHCQLGPVIMCKKAARAGLAQSLFERLVFLGVKPIRLQVQYRMHPALSEFPSNSFYEGTLQNGVTVNERLSSGIDFPWPVPNRPMFFYVQMGQEEISASGTSYLNRTEAANVEKIVTTFLKSGVVPSQIGVITPYEGQRAYIVNYMARNGSLRQQLYKEIEVASVDSFQGREKDYIILSCVRSNEHQGIGFLNDPRRLNVALTRARYGIVILGNPKVLSKQPLWNGLLTHYKEHECLVEGPLNNLKQSMVQFQKPKKIYNERRLFFGGGPGAVQGDSFGSASGPSADRRNSRPRGMVNLNLPPPAVNCLFECCMALRIPALEYVSVSSDLSGTLLLLFFVL</sequence>
<dbReference type="Pfam" id="PF13086">
    <property type="entry name" value="AAA_11"/>
    <property type="match status" value="1"/>
</dbReference>
<evidence type="ECO:0000256" key="12">
    <source>
        <dbReference type="PROSITE-ProRule" id="PRU01341"/>
    </source>
</evidence>
<feature type="region of interest" description="C4" evidence="12">
    <location>
        <begin position="265"/>
        <end position="295"/>
    </location>
</feature>
<dbReference type="GO" id="GO:0003723">
    <property type="term" value="F:RNA binding"/>
    <property type="evidence" value="ECO:0000318"/>
    <property type="project" value="GO_Central"/>
</dbReference>
<evidence type="ECO:0000256" key="10">
    <source>
        <dbReference type="ARBA" id="ARBA00022840"/>
    </source>
</evidence>
<reference evidence="16" key="1">
    <citation type="journal article" date="2012" name="Nature">
        <title>The tomato genome sequence provides insights into fleshy fruit evolution.</title>
        <authorList>
            <consortium name="Tomato Genome Consortium"/>
        </authorList>
    </citation>
    <scope>NUCLEOTIDE SEQUENCE [LARGE SCALE GENOMIC DNA]</scope>
    <source>
        <strain evidence="16">cv. Heinz 1706</strain>
    </source>
</reference>
<keyword evidence="5" id="KW-0547">Nucleotide-binding</keyword>
<evidence type="ECO:0000256" key="3">
    <source>
        <dbReference type="ARBA" id="ARBA00022490"/>
    </source>
</evidence>
<dbReference type="Pfam" id="PF13087">
    <property type="entry name" value="AAA_12"/>
    <property type="match status" value="1"/>
</dbReference>
<dbReference type="Gramene" id="Solyc08g007110.3.1">
    <property type="protein sequence ID" value="Solyc08g007110.3.1"/>
    <property type="gene ID" value="Solyc08g007110.3"/>
</dbReference>
<feature type="region of interest" description="Disordered" evidence="13">
    <location>
        <begin position="1021"/>
        <end position="1040"/>
    </location>
</feature>
<dbReference type="GO" id="GO:0003724">
    <property type="term" value="F:RNA helicase activity"/>
    <property type="evidence" value="ECO:0000318"/>
    <property type="project" value="GO_Central"/>
</dbReference>
<dbReference type="InterPro" id="IPR018999">
    <property type="entry name" value="UPF1_CH/ZBD"/>
</dbReference>
<keyword evidence="4 12" id="KW-0479">Metal-binding</keyword>
<dbReference type="Pfam" id="PF04851">
    <property type="entry name" value="ResIII"/>
    <property type="match status" value="1"/>
</dbReference>
<dbReference type="InParanoid" id="A0A3Q7HHQ5"/>
<feature type="domain" description="Upf1" evidence="15">
    <location>
        <begin position="122"/>
        <end position="354"/>
    </location>
</feature>
<organism evidence="16">
    <name type="scientific">Solanum lycopersicum</name>
    <name type="common">Tomato</name>
    <name type="synonym">Lycopersicon esculentum</name>
    <dbReference type="NCBI Taxonomy" id="4081"/>
    <lineage>
        <taxon>Eukaryota</taxon>
        <taxon>Viridiplantae</taxon>
        <taxon>Streptophyta</taxon>
        <taxon>Embryophyta</taxon>
        <taxon>Tracheophyta</taxon>
        <taxon>Spermatophyta</taxon>
        <taxon>Magnoliopsida</taxon>
        <taxon>eudicotyledons</taxon>
        <taxon>Gunneridae</taxon>
        <taxon>Pentapetalae</taxon>
        <taxon>asterids</taxon>
        <taxon>lamiids</taxon>
        <taxon>Solanales</taxon>
        <taxon>Solanaceae</taxon>
        <taxon>Solanoideae</taxon>
        <taxon>Solaneae</taxon>
        <taxon>Solanum</taxon>
        <taxon>Solanum subgen. Lycopersicon</taxon>
    </lineage>
</organism>
<keyword evidence="6 12" id="KW-0863">Zinc-finger</keyword>
<dbReference type="GO" id="GO:0005524">
    <property type="term" value="F:ATP binding"/>
    <property type="evidence" value="ECO:0007669"/>
    <property type="project" value="UniProtKB-KW"/>
</dbReference>
<keyword evidence="3" id="KW-0963">Cytoplasm</keyword>
<dbReference type="Gene3D" id="6.10.140.1240">
    <property type="match status" value="1"/>
</dbReference>
<comment type="similarity">
    <text evidence="2">Belongs to the DNA2/NAM7 helicase family.</text>
</comment>
<dbReference type="PROSITE" id="PS51997">
    <property type="entry name" value="UPF1_CH_RICH"/>
    <property type="match status" value="1"/>
</dbReference>
<evidence type="ECO:0000313" key="17">
    <source>
        <dbReference type="Proteomes" id="UP000004994"/>
    </source>
</evidence>
<dbReference type="PaxDb" id="4081-Solyc08g007110.2.1"/>
<evidence type="ECO:0000256" key="9">
    <source>
        <dbReference type="ARBA" id="ARBA00022833"/>
    </source>
</evidence>
<dbReference type="PANTHER" id="PTHR10887">
    <property type="entry name" value="DNA2/NAM7 HELICASE FAMILY"/>
    <property type="match status" value="1"/>
</dbReference>
<dbReference type="CDD" id="cd21407">
    <property type="entry name" value="1B_UPF1-like"/>
    <property type="match status" value="1"/>
</dbReference>
<dbReference type="Proteomes" id="UP000004994">
    <property type="component" value="Chromosome 8"/>
</dbReference>
<keyword evidence="9 12" id="KW-0862">Zinc</keyword>
<keyword evidence="8" id="KW-0347">Helicase</keyword>
<dbReference type="Pfam" id="PF18141">
    <property type="entry name" value="UPF1_1B_dom"/>
    <property type="match status" value="1"/>
</dbReference>
<evidence type="ECO:0000256" key="2">
    <source>
        <dbReference type="ARBA" id="ARBA00007913"/>
    </source>
</evidence>
<dbReference type="Gene3D" id="3.40.50.300">
    <property type="entry name" value="P-loop containing nucleotide triphosphate hydrolases"/>
    <property type="match status" value="2"/>
</dbReference>
<dbReference type="GO" id="GO:0016787">
    <property type="term" value="F:hydrolase activity"/>
    <property type="evidence" value="ECO:0007669"/>
    <property type="project" value="UniProtKB-KW"/>
</dbReference>
<keyword evidence="17" id="KW-1185">Reference proteome</keyword>
<dbReference type="PANTHER" id="PTHR10887:SF364">
    <property type="entry name" value="REGULATOR OF NONSENSE TRANSCRIPTS 1"/>
    <property type="match status" value="1"/>
</dbReference>
<evidence type="ECO:0000256" key="4">
    <source>
        <dbReference type="ARBA" id="ARBA00022723"/>
    </source>
</evidence>
<dbReference type="InterPro" id="IPR014001">
    <property type="entry name" value="Helicase_ATP-bd"/>
</dbReference>
<evidence type="ECO:0000259" key="15">
    <source>
        <dbReference type="PROSITE" id="PS51997"/>
    </source>
</evidence>
<dbReference type="GO" id="GO:0005737">
    <property type="term" value="C:cytoplasm"/>
    <property type="evidence" value="ECO:0000318"/>
    <property type="project" value="GO_Central"/>
</dbReference>
<dbReference type="GO" id="GO:0003677">
    <property type="term" value="F:DNA binding"/>
    <property type="evidence" value="ECO:0007669"/>
    <property type="project" value="InterPro"/>
</dbReference>
<dbReference type="InterPro" id="IPR047187">
    <property type="entry name" value="SF1_C_Upf1"/>
</dbReference>
<dbReference type="CDD" id="cd18808">
    <property type="entry name" value="SF1_C_Upf1"/>
    <property type="match status" value="1"/>
</dbReference>
<dbReference type="Pfam" id="PF09416">
    <property type="entry name" value="UPF1_Zn_bind"/>
    <property type="match status" value="2"/>
</dbReference>
<protein>
    <submittedName>
        <fullName evidence="16">Uncharacterized protein</fullName>
    </submittedName>
</protein>
<feature type="domain" description="Helicase ATP-binding" evidence="14">
    <location>
        <begin position="560"/>
        <end position="685"/>
    </location>
</feature>
<feature type="region of interest" description="Disordered" evidence="13">
    <location>
        <begin position="1"/>
        <end position="91"/>
    </location>
</feature>
<dbReference type="InterPro" id="IPR027417">
    <property type="entry name" value="P-loop_NTPase"/>
</dbReference>
<name>A0A3Q7HHQ5_SOLLC</name>
<evidence type="ECO:0000256" key="8">
    <source>
        <dbReference type="ARBA" id="ARBA00022806"/>
    </source>
</evidence>
<dbReference type="FunFam" id="2.40.30.230:FF:000002">
    <property type="entry name" value="regulator of nonsense transcripts 1 homolog"/>
    <property type="match status" value="1"/>
</dbReference>
<evidence type="ECO:0000256" key="1">
    <source>
        <dbReference type="ARBA" id="ARBA00004496"/>
    </source>
</evidence>
<dbReference type="GO" id="GO:0003678">
    <property type="term" value="F:DNA helicase activity"/>
    <property type="evidence" value="ECO:0007669"/>
    <property type="project" value="UniProtKB-EC"/>
</dbReference>
<evidence type="ECO:0000256" key="7">
    <source>
        <dbReference type="ARBA" id="ARBA00022801"/>
    </source>
</evidence>
<evidence type="ECO:0000256" key="13">
    <source>
        <dbReference type="SAM" id="MobiDB-lite"/>
    </source>
</evidence>
<comment type="subcellular location">
    <subcellularLocation>
        <location evidence="1">Cytoplasm</location>
    </subcellularLocation>
</comment>
<reference evidence="16" key="2">
    <citation type="submission" date="2019-01" db="UniProtKB">
        <authorList>
            <consortium name="EnsemblPlants"/>
        </authorList>
    </citation>
    <scope>IDENTIFICATION</scope>
    <source>
        <strain evidence="16">cv. Heinz 1706</strain>
    </source>
</reference>
<dbReference type="PROSITE" id="PS51192">
    <property type="entry name" value="HELICASE_ATP_BIND_1"/>
    <property type="match status" value="1"/>
</dbReference>